<protein>
    <submittedName>
        <fullName evidence="1">Uncharacterized protein</fullName>
    </submittedName>
</protein>
<dbReference type="RefSeq" id="WP_342706311.1">
    <property type="nucleotide sequence ID" value="NZ_CP109823.1"/>
</dbReference>
<proteinExistence type="predicted"/>
<name>A0ABZ3DYJ5_9BURK</name>
<organism evidence="1 2">
    <name type="scientific">Burkholderia arboris</name>
    <dbReference type="NCBI Taxonomy" id="488730"/>
    <lineage>
        <taxon>Bacteria</taxon>
        <taxon>Pseudomonadati</taxon>
        <taxon>Pseudomonadota</taxon>
        <taxon>Betaproteobacteria</taxon>
        <taxon>Burkholderiales</taxon>
        <taxon>Burkholderiaceae</taxon>
        <taxon>Burkholderia</taxon>
        <taxon>Burkholderia cepacia complex</taxon>
    </lineage>
</organism>
<keyword evidence="2" id="KW-1185">Reference proteome</keyword>
<gene>
    <name evidence="1" type="ORF">OHZ10_33340</name>
</gene>
<reference evidence="1 2" key="1">
    <citation type="submission" date="2022-10" db="EMBL/GenBank/DDBJ databases">
        <title>Genomic of Burkholderia cepacia PN-1.</title>
        <authorList>
            <person name="Yang Y."/>
            <person name="Guan H."/>
            <person name="Huang J."/>
        </authorList>
    </citation>
    <scope>NUCLEOTIDE SEQUENCE [LARGE SCALE GENOMIC DNA]</scope>
    <source>
        <strain evidence="1 2">PN-1</strain>
    </source>
</reference>
<accession>A0ABZ3DYJ5</accession>
<dbReference type="Proteomes" id="UP001448498">
    <property type="component" value="Chromosome 2"/>
</dbReference>
<sequence length="409" mass="44561">MFATLFAYQTHCALSHFRGKLACLLVHDSILSRIRASTKSGAVQGIMSKIFIWNPDENQTYDIPGPYELSAASFDKEAGKSFTMIPPAGTLMLLSRQSSVWGGHFDNAIPPTEIDLRSGALVLRGVSGDPKGVDFTMGPYPYKLIGHPFVNFTLTDASFEASHFDKVNAGGLDPLVLGMYIDLLLDLKLAGASRYQVDCGLYASTKRLLVKGRSAVKVRADEVVLTFSEYFVLPTELPRAPGDDHSLNLEATGGKLEIAESRFAFGNSAKSAVKSKKITLRKSVRVAAQDSARATFVTDAVEFYDSASTAIFSIADHADVEFDTYSGGKPFDFLSNRQYPEGLFNFQSSPQSRSTGKFTLYGAGSAFEQSAMLNKRVVAIDGVPQSDSKRLKFDYVPVGNTQNMVVSLR</sequence>
<dbReference type="EMBL" id="CP109823">
    <property type="protein sequence ID" value="XAE53516.1"/>
    <property type="molecule type" value="Genomic_DNA"/>
</dbReference>
<evidence type="ECO:0000313" key="1">
    <source>
        <dbReference type="EMBL" id="XAE53516.1"/>
    </source>
</evidence>
<evidence type="ECO:0000313" key="2">
    <source>
        <dbReference type="Proteomes" id="UP001448498"/>
    </source>
</evidence>